<evidence type="ECO:0000313" key="4">
    <source>
        <dbReference type="EMBL" id="PTB45250.1"/>
    </source>
</evidence>
<dbReference type="PANTHER" id="PTHR10039">
    <property type="entry name" value="AMELOGENIN"/>
    <property type="match status" value="1"/>
</dbReference>
<feature type="compositionally biased region" description="Polar residues" evidence="2">
    <location>
        <begin position="318"/>
        <end position="331"/>
    </location>
</feature>
<feature type="region of interest" description="Disordered" evidence="2">
    <location>
        <begin position="311"/>
        <end position="331"/>
    </location>
</feature>
<keyword evidence="1" id="KW-0677">Repeat</keyword>
<dbReference type="InterPro" id="IPR056884">
    <property type="entry name" value="NPHP3-like_N"/>
</dbReference>
<proteinExistence type="predicted"/>
<name>A0A2T3ZKB7_TRIA4</name>
<sequence length="1452" mass="164465">MAPIESKVYRLRGIPEHLDRLGVAQLVSTFIPGGDLRDVIVTSLALSCEIWTVSRFKVATLSFQKLPDAVSKDPTAGEWPLRVLALAKPLLLDDTFFGLSPLNDVPEHQHKYDCIVMSGLASHPMGSWQPHGDDKSFMWIRDTLPHLVPNVKFILYGYDTTLAGSKSFQTVSDIALSFIHTLQQGGWSSTGQRELLFFAHSLGGIVLKEAFRMLADSGVMDELILTRTKGVIFFGVPSQGLDVSDLDIMLKDQPNRDALVKEISNESPFIDILEEQFSGISHLQKIKLLWAYETKTTPTVMMTSGKYQRSGPGKVFVSPQSATGQRYTTEPSSTMQINANHSDMVKFSQGNEAVDRIAYKLRDMLESDVANVQERLNNSAPGRITALHEHNQGAEKVMKPVDNSLDPEFWDIYSIIESINAPERDLRLEQIDVAVRHSFQWAFEKPSVGLTRWLQNDEKLFWISGKPGSGKSTFIKYLHTNPLTLKYLRNWYRSSNCVQATFFFHHRGTAIQKSLEGLYRGILSQVLEQVPQSLFMIQPNLSQSYAELVRTYKLGTLFTDLEALVTSCEITQDDEVSRQLHNILLCEMPRKAFRTMVIEPMQASGAIDDDTNALEQIFQRRDRLQRTFSYAFNIANANNKGKKNASPSLDLYISKTLVFTQDLTDQQKRGFVRVDLLISKKSAYSTNFTHTTNKQNVFATLDLFISQTRVYTTDITIHDIGNMLAEVEVFASKSLQYSTLVGKDYFSTSKSEDQWPKGNQVVSIIQDWLVAIDPIAQFSLLKKLLEDRTKQHQQHQVDKLVKETLVRFLDRKTQQQHIETAHWSLKQLNDAMDRVASQRLMDLDLCLLLDALDEHDGPPEVISQFIKRFTTAEGSQTRMKMLFSSRPWQPFIDAFGQNSGFQIHDFTENDIRELCLQKAISDKPGSAEVLELTEQIVKQARGVFLWVKLVLSDLLENAARLAVSGYSTEQLHAALIDILNSLPNDLEQYYKLIITRIPSSYRWEAYCLLEVISKSTEAIFLSQVSDILACAKANSVDDLFALKARSEDAAHRYSNEELRAHSGGLVEAVHSNQLQLLHQTLIEFVQLPEFKNVVLQDRYRITKENGYSILMKYAIFRENLLRNELHDSHSPVMTVSSKVIHYAREAESTTGKSAFALFKNVIWEPPEKDNFLPKLSNQKYTNLEIALAYGLKLLFHDVLKHDAHAHPDRAPLIFLLLRNMIQCGRIDGASALNALQDMVAQGFQIHKTHVGFLTMINHLHYKTSRVAIEGVVSDMGVIPVIDFSQEVLDTFFEPKFSFAIHMGGFAINEVADFRTSMRTIGIKDTAQAIHISSHCEITRYLVENGANPNEMTTERLTPIDCWVRNISEHGFSRGSRNIVSAITVLIKHGGRLNVCTRQEWDKLVQSLNATHFSTPSFPGWLDKAPDADRGIDVDTKDVKRRSGNISKLWKRK</sequence>
<dbReference type="OrthoDB" id="1658288at2759"/>
<dbReference type="InterPro" id="IPR029058">
    <property type="entry name" value="AB_hydrolase_fold"/>
</dbReference>
<dbReference type="Gene3D" id="1.25.40.20">
    <property type="entry name" value="Ankyrin repeat-containing domain"/>
    <property type="match status" value="1"/>
</dbReference>
<dbReference type="Proteomes" id="UP000240493">
    <property type="component" value="Unassembled WGS sequence"/>
</dbReference>
<evidence type="ECO:0000256" key="1">
    <source>
        <dbReference type="ARBA" id="ARBA00022737"/>
    </source>
</evidence>
<evidence type="ECO:0000259" key="3">
    <source>
        <dbReference type="Pfam" id="PF24883"/>
    </source>
</evidence>
<protein>
    <recommendedName>
        <fullName evidence="3">Nephrocystin 3-like N-terminal domain-containing protein</fullName>
    </recommendedName>
</protein>
<gene>
    <name evidence="4" type="ORF">M441DRAFT_23498</name>
</gene>
<keyword evidence="5" id="KW-1185">Reference proteome</keyword>
<dbReference type="PANTHER" id="PTHR10039:SF5">
    <property type="entry name" value="NACHT DOMAIN-CONTAINING PROTEIN"/>
    <property type="match status" value="1"/>
</dbReference>
<feature type="domain" description="Nephrocystin 3-like N-terminal" evidence="3">
    <location>
        <begin position="438"/>
        <end position="545"/>
    </location>
</feature>
<dbReference type="Pfam" id="PF24883">
    <property type="entry name" value="NPHP3_N"/>
    <property type="match status" value="1"/>
</dbReference>
<evidence type="ECO:0000256" key="2">
    <source>
        <dbReference type="SAM" id="MobiDB-lite"/>
    </source>
</evidence>
<dbReference type="EMBL" id="KZ679257">
    <property type="protein sequence ID" value="PTB45250.1"/>
    <property type="molecule type" value="Genomic_DNA"/>
</dbReference>
<dbReference type="SUPFAM" id="SSF53474">
    <property type="entry name" value="alpha/beta-Hydrolases"/>
    <property type="match status" value="1"/>
</dbReference>
<evidence type="ECO:0000313" key="5">
    <source>
        <dbReference type="Proteomes" id="UP000240493"/>
    </source>
</evidence>
<organism evidence="4 5">
    <name type="scientific">Trichoderma asperellum (strain ATCC 204424 / CBS 433.97 / NBRC 101777)</name>
    <dbReference type="NCBI Taxonomy" id="1042311"/>
    <lineage>
        <taxon>Eukaryota</taxon>
        <taxon>Fungi</taxon>
        <taxon>Dikarya</taxon>
        <taxon>Ascomycota</taxon>
        <taxon>Pezizomycotina</taxon>
        <taxon>Sordariomycetes</taxon>
        <taxon>Hypocreomycetidae</taxon>
        <taxon>Hypocreales</taxon>
        <taxon>Hypocreaceae</taxon>
        <taxon>Trichoderma</taxon>
    </lineage>
</organism>
<dbReference type="InterPro" id="IPR036770">
    <property type="entry name" value="Ankyrin_rpt-contain_sf"/>
</dbReference>
<reference evidence="4 5" key="1">
    <citation type="submission" date="2016-07" db="EMBL/GenBank/DDBJ databases">
        <title>Multiple horizontal gene transfer events from other fungi enriched the ability of initially mycotrophic Trichoderma (Ascomycota) to feed on dead plant biomass.</title>
        <authorList>
            <consortium name="DOE Joint Genome Institute"/>
            <person name="Aerts A."/>
            <person name="Atanasova L."/>
            <person name="Chenthamara K."/>
            <person name="Zhang J."/>
            <person name="Grujic M."/>
            <person name="Henrissat B."/>
            <person name="Kuo A."/>
            <person name="Salamov A."/>
            <person name="Lipzen A."/>
            <person name="Labutti K."/>
            <person name="Barry K."/>
            <person name="Miao Y."/>
            <person name="Rahimi M.J."/>
            <person name="Shen Q."/>
            <person name="Grigoriev I.V."/>
            <person name="Kubicek C.P."/>
            <person name="Druzhinina I.S."/>
        </authorList>
    </citation>
    <scope>NUCLEOTIDE SEQUENCE [LARGE SCALE GENOMIC DNA]</scope>
    <source>
        <strain evidence="4 5">CBS 433.97</strain>
    </source>
</reference>
<accession>A0A2T3ZKB7</accession>